<accession>A0A0T5X8N3</accession>
<protein>
    <recommendedName>
        <fullName evidence="3">ArsR family transcriptional regulator</fullName>
    </recommendedName>
</protein>
<evidence type="ECO:0000313" key="2">
    <source>
        <dbReference type="Proteomes" id="UP000005273"/>
    </source>
</evidence>
<dbReference type="RefSeq" id="WP_009200353.1">
    <property type="nucleotide sequence ID" value="NZ_ACJX03000001.1"/>
</dbReference>
<proteinExistence type="predicted"/>
<dbReference type="InterPro" id="IPR036873">
    <property type="entry name" value="Rhodanese-like_dom_sf"/>
</dbReference>
<evidence type="ECO:0000313" key="1">
    <source>
        <dbReference type="EMBL" id="KRT34775.1"/>
    </source>
</evidence>
<dbReference type="Proteomes" id="UP000005273">
    <property type="component" value="Unassembled WGS sequence"/>
</dbReference>
<name>A0A0T5X8N3_9BACT</name>
<gene>
    <name evidence="1" type="ORF">HMPREF1705_04021</name>
</gene>
<comment type="caution">
    <text evidence="1">The sequence shown here is derived from an EMBL/GenBank/DDBJ whole genome shotgun (WGS) entry which is preliminary data.</text>
</comment>
<reference evidence="2" key="1">
    <citation type="submission" date="2012-09" db="EMBL/GenBank/DDBJ databases">
        <authorList>
            <person name="Weinstock G."/>
            <person name="Sodergren E."/>
            <person name="Clifton S."/>
            <person name="Fulton L."/>
            <person name="Fulton B."/>
            <person name="Courtney L."/>
            <person name="Fronick C."/>
            <person name="Harrison M."/>
            <person name="Strong C."/>
            <person name="Farmer C."/>
            <person name="Delehaunty K."/>
            <person name="Markovic C."/>
            <person name="Hall O."/>
            <person name="Minx P."/>
            <person name="Tomlinson C."/>
            <person name="Mitreva M."/>
            <person name="Nelson J."/>
            <person name="Hou S."/>
            <person name="Wollam A."/>
            <person name="Pepin K.H."/>
            <person name="Johnson M."/>
            <person name="Bhonagiri V."/>
            <person name="Nash W.E."/>
            <person name="Suruliraj S."/>
            <person name="Warren W."/>
            <person name="Chinwalla A."/>
            <person name="Mardis E.R."/>
            <person name="Wilson R.K."/>
        </authorList>
    </citation>
    <scope>NUCLEOTIDE SEQUENCE [LARGE SCALE GENOMIC DNA]</scope>
    <source>
        <strain evidence="2">OS1</strain>
    </source>
</reference>
<dbReference type="OrthoDB" id="287750at2"/>
<dbReference type="SUPFAM" id="SSF52821">
    <property type="entry name" value="Rhodanese/Cell cycle control phosphatase"/>
    <property type="match status" value="1"/>
</dbReference>
<organism evidence="1 2">
    <name type="scientific">Acetomicrobium hydrogeniformans ATCC BAA-1850</name>
    <dbReference type="NCBI Taxonomy" id="592015"/>
    <lineage>
        <taxon>Bacteria</taxon>
        <taxon>Thermotogati</taxon>
        <taxon>Synergistota</taxon>
        <taxon>Synergistia</taxon>
        <taxon>Synergistales</taxon>
        <taxon>Acetomicrobiaceae</taxon>
        <taxon>Acetomicrobium</taxon>
    </lineage>
</organism>
<keyword evidence="2" id="KW-1185">Reference proteome</keyword>
<dbReference type="EMBL" id="ACJX03000001">
    <property type="protein sequence ID" value="KRT34775.1"/>
    <property type="molecule type" value="Genomic_DNA"/>
</dbReference>
<dbReference type="AlphaFoldDB" id="A0A0T5X8N3"/>
<dbReference type="STRING" id="592015.HMPREF1705_04021"/>
<sequence>MPDRIGVEEARKKAQAGEALLVCAYADENKFKMVHLEGAISLQELQSKEDGLPKDKELIFYCA</sequence>
<evidence type="ECO:0008006" key="3">
    <source>
        <dbReference type="Google" id="ProtNLM"/>
    </source>
</evidence>